<feature type="region of interest" description="Disordered" evidence="1">
    <location>
        <begin position="77"/>
        <end position="100"/>
    </location>
</feature>
<accession>A0A7I9ZKC7</accession>
<dbReference type="AlphaFoldDB" id="A0A7I9ZKC7"/>
<reference evidence="2 3" key="1">
    <citation type="journal article" date="2019" name="Emerg. Microbes Infect.">
        <title>Comprehensive subspecies identification of 175 nontuberculous mycobacteria species based on 7547 genomic profiles.</title>
        <authorList>
            <person name="Matsumoto Y."/>
            <person name="Kinjo T."/>
            <person name="Motooka D."/>
            <person name="Nabeya D."/>
            <person name="Jung N."/>
            <person name="Uechi K."/>
            <person name="Horii T."/>
            <person name="Iida T."/>
            <person name="Fujita J."/>
            <person name="Nakamura S."/>
        </authorList>
    </citation>
    <scope>NUCLEOTIDE SEQUENCE [LARGE SCALE GENOMIC DNA]</scope>
    <source>
        <strain evidence="2 3">JCM 30996</strain>
    </source>
</reference>
<comment type="caution">
    <text evidence="2">The sequence shown here is derived from an EMBL/GenBank/DDBJ whole genome shotgun (WGS) entry which is preliminary data.</text>
</comment>
<name>A0A7I9ZKC7_9MYCO</name>
<evidence type="ECO:0000256" key="1">
    <source>
        <dbReference type="SAM" id="MobiDB-lite"/>
    </source>
</evidence>
<feature type="compositionally biased region" description="Basic and acidic residues" evidence="1">
    <location>
        <begin position="90"/>
        <end position="100"/>
    </location>
</feature>
<dbReference type="EMBL" id="BLLB01000002">
    <property type="protein sequence ID" value="GFH01259.1"/>
    <property type="molecule type" value="Genomic_DNA"/>
</dbReference>
<protein>
    <submittedName>
        <fullName evidence="2">Uncharacterized protein</fullName>
    </submittedName>
</protein>
<evidence type="ECO:0000313" key="3">
    <source>
        <dbReference type="Proteomes" id="UP000465304"/>
    </source>
</evidence>
<feature type="region of interest" description="Disordered" evidence="1">
    <location>
        <begin position="1"/>
        <end position="62"/>
    </location>
</feature>
<feature type="compositionally biased region" description="Basic and acidic residues" evidence="1">
    <location>
        <begin position="25"/>
        <end position="41"/>
    </location>
</feature>
<proteinExistence type="predicted"/>
<keyword evidence="3" id="KW-1185">Reference proteome</keyword>
<gene>
    <name evidence="2" type="ORF">MHIP_17420</name>
</gene>
<sequence>MQITLLGSPHRMEQESEGNGQQLTEKPEVTDEHKEKARKVAENNPDDQPTTTLPGTGGTVAGTAVTDWVDDADKGKIETSADEGNVQYRNTDEFREKLDE</sequence>
<evidence type="ECO:0000313" key="2">
    <source>
        <dbReference type="EMBL" id="GFH01259.1"/>
    </source>
</evidence>
<dbReference type="Proteomes" id="UP000465304">
    <property type="component" value="Unassembled WGS sequence"/>
</dbReference>
<organism evidence="2 3">
    <name type="scientific">Mycolicibacterium hippocampi</name>
    <dbReference type="NCBI Taxonomy" id="659824"/>
    <lineage>
        <taxon>Bacteria</taxon>
        <taxon>Bacillati</taxon>
        <taxon>Actinomycetota</taxon>
        <taxon>Actinomycetes</taxon>
        <taxon>Mycobacteriales</taxon>
        <taxon>Mycobacteriaceae</taxon>
        <taxon>Mycolicibacterium</taxon>
    </lineage>
</organism>